<organism evidence="4 5">
    <name type="scientific">Neogobius melanostomus</name>
    <name type="common">round goby</name>
    <dbReference type="NCBI Taxonomy" id="47308"/>
    <lineage>
        <taxon>Eukaryota</taxon>
        <taxon>Metazoa</taxon>
        <taxon>Chordata</taxon>
        <taxon>Craniata</taxon>
        <taxon>Vertebrata</taxon>
        <taxon>Euteleostomi</taxon>
        <taxon>Actinopterygii</taxon>
        <taxon>Neopterygii</taxon>
        <taxon>Teleostei</taxon>
        <taxon>Neoteleostei</taxon>
        <taxon>Acanthomorphata</taxon>
        <taxon>Gobiaria</taxon>
        <taxon>Gobiiformes</taxon>
        <taxon>Gobioidei</taxon>
        <taxon>Gobiidae</taxon>
        <taxon>Benthophilinae</taxon>
        <taxon>Neogobiini</taxon>
        <taxon>Neogobius</taxon>
    </lineage>
</organism>
<dbReference type="GO" id="GO:0005737">
    <property type="term" value="C:cytoplasm"/>
    <property type="evidence" value="ECO:0007669"/>
    <property type="project" value="TreeGrafter"/>
</dbReference>
<dbReference type="PANTHER" id="PTHR11991">
    <property type="entry name" value="TRANSLATIONALLY CONTROLLED TUMOR PROTEIN-RELATED"/>
    <property type="match status" value="1"/>
</dbReference>
<evidence type="ECO:0000256" key="1">
    <source>
        <dbReference type="ARBA" id="ARBA00014759"/>
    </source>
</evidence>
<evidence type="ECO:0000256" key="2">
    <source>
        <dbReference type="PROSITE-ProRule" id="PRU01133"/>
    </source>
</evidence>
<evidence type="ECO:0000259" key="3">
    <source>
        <dbReference type="PROSITE" id="PS51797"/>
    </source>
</evidence>
<dbReference type="InterPro" id="IPR011323">
    <property type="entry name" value="Mss4/transl-control_tumour"/>
</dbReference>
<feature type="domain" description="TCTP" evidence="3">
    <location>
        <begin position="57"/>
        <end position="231"/>
    </location>
</feature>
<proteinExistence type="inferred from homology"/>
<sequence>MKLLNYTVMCLCYTPPSADVTRDAKEPASCDALSFSSAPPAATGLYCVGINTEAANMIIYKCLVSGDEMFSDIYKIITTEDGLFYEVEGKHLTRKLGDIDDSLIGGNASAEELAEGTDAAVESGVDIILNHKLTETPAYDKKTFMSYMKSYLKALKEKVQEATPDKVGAFQEEAKSATLKMRDMIAANKDLQFYTGESMNAEGIVGFLDYREDGQTPFMIFMKCGLEIEKC</sequence>
<dbReference type="SUPFAM" id="SSF51316">
    <property type="entry name" value="Mss4-like"/>
    <property type="match status" value="1"/>
</dbReference>
<dbReference type="PRINTS" id="PR01653">
    <property type="entry name" value="TCTPROTEIN"/>
</dbReference>
<keyword evidence="5" id="KW-1185">Reference proteome</keyword>
<dbReference type="Pfam" id="PF00838">
    <property type="entry name" value="TCTP"/>
    <property type="match status" value="1"/>
</dbReference>
<reference evidence="4" key="2">
    <citation type="submission" date="2025-09" db="UniProtKB">
        <authorList>
            <consortium name="Ensembl"/>
        </authorList>
    </citation>
    <scope>IDENTIFICATION</scope>
</reference>
<reference evidence="4" key="1">
    <citation type="submission" date="2025-08" db="UniProtKB">
        <authorList>
            <consortium name="Ensembl"/>
        </authorList>
    </citation>
    <scope>IDENTIFICATION</scope>
</reference>
<dbReference type="AlphaFoldDB" id="A0A8C6U248"/>
<dbReference type="Gene3D" id="2.170.150.10">
    <property type="entry name" value="Metal Binding Protein, Guanine Nucleotide Exchange Factor, Chain A"/>
    <property type="match status" value="1"/>
</dbReference>
<dbReference type="InterPro" id="IPR011057">
    <property type="entry name" value="Mss4-like_sf"/>
</dbReference>
<dbReference type="Proteomes" id="UP000694523">
    <property type="component" value="Unplaced"/>
</dbReference>
<dbReference type="GO" id="GO:0005509">
    <property type="term" value="F:calcium ion binding"/>
    <property type="evidence" value="ECO:0007669"/>
    <property type="project" value="TreeGrafter"/>
</dbReference>
<accession>A0A8C6U248</accession>
<dbReference type="FunFam" id="2.170.150.10:FF:000002">
    <property type="entry name" value="Translationally-controlled tumor protein homolog"/>
    <property type="match status" value="1"/>
</dbReference>
<dbReference type="Ensembl" id="ENSNMLT00000029722.1">
    <property type="protein sequence ID" value="ENSNMLP00000026588.1"/>
    <property type="gene ID" value="ENSNMLG00000016974.1"/>
</dbReference>
<comment type="similarity">
    <text evidence="2">Belongs to the TCTP family.</text>
</comment>
<protein>
    <recommendedName>
        <fullName evidence="1">Translationally-controlled tumor protein homolog</fullName>
    </recommendedName>
</protein>
<dbReference type="PANTHER" id="PTHR11991:SF0">
    <property type="entry name" value="TRANSLATIONALLY-CONTROLLED TUMOR PROTEIN"/>
    <property type="match status" value="1"/>
</dbReference>
<name>A0A8C6U248_9GOBI</name>
<dbReference type="InterPro" id="IPR034737">
    <property type="entry name" value="TCTP"/>
</dbReference>
<evidence type="ECO:0000313" key="4">
    <source>
        <dbReference type="Ensembl" id="ENSNMLP00000026588.1"/>
    </source>
</evidence>
<evidence type="ECO:0000313" key="5">
    <source>
        <dbReference type="Proteomes" id="UP000694523"/>
    </source>
</evidence>
<dbReference type="InterPro" id="IPR018105">
    <property type="entry name" value="Translational_control_tumour_p"/>
</dbReference>
<dbReference type="PROSITE" id="PS51797">
    <property type="entry name" value="TCTP_3"/>
    <property type="match status" value="1"/>
</dbReference>